<evidence type="ECO:0000313" key="3">
    <source>
        <dbReference type="Proteomes" id="UP000770661"/>
    </source>
</evidence>
<feature type="region of interest" description="Disordered" evidence="1">
    <location>
        <begin position="51"/>
        <end position="104"/>
    </location>
</feature>
<evidence type="ECO:0000256" key="1">
    <source>
        <dbReference type="SAM" id="MobiDB-lite"/>
    </source>
</evidence>
<accession>A0A8J5CZL9</accession>
<feature type="region of interest" description="Disordered" evidence="1">
    <location>
        <begin position="1"/>
        <end position="22"/>
    </location>
</feature>
<dbReference type="Proteomes" id="UP000770661">
    <property type="component" value="Unassembled WGS sequence"/>
</dbReference>
<dbReference type="AlphaFoldDB" id="A0A8J5CZL9"/>
<name>A0A8J5CZL9_CHIOP</name>
<feature type="compositionally biased region" description="Polar residues" evidence="1">
    <location>
        <begin position="60"/>
        <end position="88"/>
    </location>
</feature>
<feature type="compositionally biased region" description="Basic and acidic residues" evidence="1">
    <location>
        <begin position="11"/>
        <end position="22"/>
    </location>
</feature>
<proteinExistence type="predicted"/>
<evidence type="ECO:0000313" key="2">
    <source>
        <dbReference type="EMBL" id="KAG0726406.1"/>
    </source>
</evidence>
<comment type="caution">
    <text evidence="2">The sequence shown here is derived from an EMBL/GenBank/DDBJ whole genome shotgun (WGS) entry which is preliminary data.</text>
</comment>
<reference evidence="2" key="1">
    <citation type="submission" date="2020-07" db="EMBL/GenBank/DDBJ databases">
        <title>The High-quality genome of the commercially important snow crab, Chionoecetes opilio.</title>
        <authorList>
            <person name="Jeong J.-H."/>
            <person name="Ryu S."/>
        </authorList>
    </citation>
    <scope>NUCLEOTIDE SEQUENCE</scope>
    <source>
        <strain evidence="2">MADBK_172401_WGS</strain>
        <tissue evidence="2">Digestive gland</tissue>
    </source>
</reference>
<protein>
    <submittedName>
        <fullName evidence="2">Uncharacterized protein</fullName>
    </submittedName>
</protein>
<dbReference type="EMBL" id="JACEEZ010004425">
    <property type="protein sequence ID" value="KAG0726406.1"/>
    <property type="molecule type" value="Genomic_DNA"/>
</dbReference>
<feature type="compositionally biased region" description="Polar residues" evidence="1">
    <location>
        <begin position="95"/>
        <end position="104"/>
    </location>
</feature>
<keyword evidence="3" id="KW-1185">Reference proteome</keyword>
<organism evidence="2 3">
    <name type="scientific">Chionoecetes opilio</name>
    <name type="common">Atlantic snow crab</name>
    <name type="synonym">Cancer opilio</name>
    <dbReference type="NCBI Taxonomy" id="41210"/>
    <lineage>
        <taxon>Eukaryota</taxon>
        <taxon>Metazoa</taxon>
        <taxon>Ecdysozoa</taxon>
        <taxon>Arthropoda</taxon>
        <taxon>Crustacea</taxon>
        <taxon>Multicrustacea</taxon>
        <taxon>Malacostraca</taxon>
        <taxon>Eumalacostraca</taxon>
        <taxon>Eucarida</taxon>
        <taxon>Decapoda</taxon>
        <taxon>Pleocyemata</taxon>
        <taxon>Brachyura</taxon>
        <taxon>Eubrachyura</taxon>
        <taxon>Majoidea</taxon>
        <taxon>Majidae</taxon>
        <taxon>Chionoecetes</taxon>
    </lineage>
</organism>
<gene>
    <name evidence="2" type="ORF">GWK47_004326</name>
</gene>
<sequence length="123" mass="12853">MAHLLTLSHCHHTEARTKSHDEGRRSTFIMTLGTGLRHLINRLGSSSPSLRARTALHSPTPVSSQAHPLSGITGQSVASFTSGPSVCQESGEGPGSTNSCSSLASVNSTTTLPLTLLSRTGNY</sequence>